<evidence type="ECO:0000259" key="1">
    <source>
        <dbReference type="Pfam" id="PF00724"/>
    </source>
</evidence>
<dbReference type="Gene3D" id="3.20.20.70">
    <property type="entry name" value="Aldolase class I"/>
    <property type="match status" value="1"/>
</dbReference>
<dbReference type="AlphaFoldDB" id="A0AAV9MXV9"/>
<protein>
    <recommendedName>
        <fullName evidence="1">NADH:flavin oxidoreductase/NADH oxidase N-terminal domain-containing protein</fullName>
    </recommendedName>
</protein>
<dbReference type="Proteomes" id="UP001358417">
    <property type="component" value="Unassembled WGS sequence"/>
</dbReference>
<proteinExistence type="predicted"/>
<dbReference type="CDD" id="cd02933">
    <property type="entry name" value="OYE_like_FMN"/>
    <property type="match status" value="1"/>
</dbReference>
<dbReference type="PANTHER" id="PTHR22893:SF91">
    <property type="entry name" value="NADPH DEHYDROGENASE 2-RELATED"/>
    <property type="match status" value="1"/>
</dbReference>
<dbReference type="SUPFAM" id="SSF51395">
    <property type="entry name" value="FMN-linked oxidoreductases"/>
    <property type="match status" value="1"/>
</dbReference>
<dbReference type="InterPro" id="IPR013785">
    <property type="entry name" value="Aldolase_TIM"/>
</dbReference>
<evidence type="ECO:0000313" key="2">
    <source>
        <dbReference type="EMBL" id="KAK5046429.1"/>
    </source>
</evidence>
<dbReference type="RefSeq" id="XP_064702020.1">
    <property type="nucleotide sequence ID" value="XM_064851779.1"/>
</dbReference>
<dbReference type="GO" id="GO:0010181">
    <property type="term" value="F:FMN binding"/>
    <property type="evidence" value="ECO:0007669"/>
    <property type="project" value="InterPro"/>
</dbReference>
<gene>
    <name evidence="2" type="ORF">LTR84_008232</name>
</gene>
<sequence>MANEEVQSKLFQPLKLGRQTLHNRVALAPMTRFRASDSHVPLLPMVSTYYTQRASEPGTLLITEGTFISPRAGGYANVPGIYNDEQIAAWRTVTDSVHAQGSFIFLQLWALGRTAGVDKLKADGFDLTSSSAVPMSPKAAVPREMTLDEIKGFTEDYAQAARNAIAAGFDGVEIHGANGYLVDQFIQDKVNQRTDGYGGSIEKRSRFAIEVASAIVDAVGADRVGIRLSPFSDFQGMKMDDPIPQFTHLVKALKPLNLAYIHVVQTVPDDRDQPEPAEKVDFVVDAWDNTSPVVIAGNFKAASAARAVNEDFSGKDVVIAFGRPFLATPDIVFRLKHGISFNPYDRSTFYAPKSETGYIDQPFSKEFERVKKASKLS</sequence>
<dbReference type="GO" id="GO:0003959">
    <property type="term" value="F:NADPH dehydrogenase activity"/>
    <property type="evidence" value="ECO:0007669"/>
    <property type="project" value="TreeGrafter"/>
</dbReference>
<dbReference type="EMBL" id="JAVRRD010000030">
    <property type="protein sequence ID" value="KAK5046429.1"/>
    <property type="molecule type" value="Genomic_DNA"/>
</dbReference>
<dbReference type="Pfam" id="PF00724">
    <property type="entry name" value="Oxidored_FMN"/>
    <property type="match status" value="1"/>
</dbReference>
<name>A0AAV9MXV9_9EURO</name>
<organism evidence="2 3">
    <name type="scientific">Exophiala bonariae</name>
    <dbReference type="NCBI Taxonomy" id="1690606"/>
    <lineage>
        <taxon>Eukaryota</taxon>
        <taxon>Fungi</taxon>
        <taxon>Dikarya</taxon>
        <taxon>Ascomycota</taxon>
        <taxon>Pezizomycotina</taxon>
        <taxon>Eurotiomycetes</taxon>
        <taxon>Chaetothyriomycetidae</taxon>
        <taxon>Chaetothyriales</taxon>
        <taxon>Herpotrichiellaceae</taxon>
        <taxon>Exophiala</taxon>
    </lineage>
</organism>
<dbReference type="PANTHER" id="PTHR22893">
    <property type="entry name" value="NADH OXIDOREDUCTASE-RELATED"/>
    <property type="match status" value="1"/>
</dbReference>
<comment type="caution">
    <text evidence="2">The sequence shown here is derived from an EMBL/GenBank/DDBJ whole genome shotgun (WGS) entry which is preliminary data.</text>
</comment>
<dbReference type="FunFam" id="3.20.20.70:FF:000138">
    <property type="entry name" value="NADPH dehydrogenase 1"/>
    <property type="match status" value="1"/>
</dbReference>
<reference evidence="2 3" key="1">
    <citation type="submission" date="2023-08" db="EMBL/GenBank/DDBJ databases">
        <title>Black Yeasts Isolated from many extreme environments.</title>
        <authorList>
            <person name="Coleine C."/>
            <person name="Stajich J.E."/>
            <person name="Selbmann L."/>
        </authorList>
    </citation>
    <scope>NUCLEOTIDE SEQUENCE [LARGE SCALE GENOMIC DNA]</scope>
    <source>
        <strain evidence="2 3">CCFEE 5792</strain>
    </source>
</reference>
<accession>A0AAV9MXV9</accession>
<dbReference type="InterPro" id="IPR001155">
    <property type="entry name" value="OxRdtase_FMN_N"/>
</dbReference>
<dbReference type="GeneID" id="89976396"/>
<feature type="domain" description="NADH:flavin oxidoreductase/NADH oxidase N-terminal" evidence="1">
    <location>
        <begin position="9"/>
        <end position="340"/>
    </location>
</feature>
<evidence type="ECO:0000313" key="3">
    <source>
        <dbReference type="Proteomes" id="UP001358417"/>
    </source>
</evidence>
<keyword evidence="3" id="KW-1185">Reference proteome</keyword>
<dbReference type="InterPro" id="IPR045247">
    <property type="entry name" value="Oye-like"/>
</dbReference>